<reference evidence="1" key="1">
    <citation type="submission" date="2021-01" db="EMBL/GenBank/DDBJ databases">
        <authorList>
            <person name="Corre E."/>
            <person name="Pelletier E."/>
            <person name="Niang G."/>
            <person name="Scheremetjew M."/>
            <person name="Finn R."/>
            <person name="Kale V."/>
            <person name="Holt S."/>
            <person name="Cochrane G."/>
            <person name="Meng A."/>
            <person name="Brown T."/>
            <person name="Cohen L."/>
        </authorList>
    </citation>
    <scope>NUCLEOTIDE SEQUENCE</scope>
    <source>
        <strain evidence="1">CCMP281</strain>
    </source>
</reference>
<accession>A0A7S3AFZ7</accession>
<name>A0A7S3AFZ7_9EUKA</name>
<protein>
    <submittedName>
        <fullName evidence="1">Uncharacterized protein</fullName>
    </submittedName>
</protein>
<sequence length="108" mass="11563">MPITATIEVLQGPNTNRQGIELYSEDGRGRPVSYVLETPGYGCVIQINNKGPMEFPLTAEVVPLTVNHAVLAYGGQAIIGGDDRSGRGGCYDDWGSDTGGWGDRDTIY</sequence>
<organism evidence="1">
    <name type="scientific">Haptolina ericina</name>
    <dbReference type="NCBI Taxonomy" id="156174"/>
    <lineage>
        <taxon>Eukaryota</taxon>
        <taxon>Haptista</taxon>
        <taxon>Haptophyta</taxon>
        <taxon>Prymnesiophyceae</taxon>
        <taxon>Prymnesiales</taxon>
        <taxon>Prymnesiaceae</taxon>
        <taxon>Haptolina</taxon>
    </lineage>
</organism>
<dbReference type="Pfam" id="PF25192">
    <property type="entry name" value="DiatomPyrShell"/>
    <property type="match status" value="1"/>
</dbReference>
<dbReference type="AlphaFoldDB" id="A0A7S3AFZ7"/>
<gene>
    <name evidence="1" type="ORF">HERI1096_LOCUS4214</name>
</gene>
<proteinExistence type="predicted"/>
<dbReference type="EMBL" id="HBHX01007599">
    <property type="protein sequence ID" value="CAE0103556.1"/>
    <property type="molecule type" value="Transcribed_RNA"/>
</dbReference>
<evidence type="ECO:0000313" key="1">
    <source>
        <dbReference type="EMBL" id="CAE0103556.1"/>
    </source>
</evidence>
<dbReference type="InterPro" id="IPR057491">
    <property type="entry name" value="DiatomPyrShell"/>
</dbReference>